<proteinExistence type="predicted"/>
<evidence type="ECO:0000313" key="2">
    <source>
        <dbReference type="Proteomes" id="UP000595046"/>
    </source>
</evidence>
<name>A0A7T1T479_9ACTN</name>
<reference evidence="2" key="1">
    <citation type="submission" date="2020-02" db="EMBL/GenBank/DDBJ databases">
        <title>Streptomyces sp. ASO4wet.</title>
        <authorList>
            <person name="Risdian C."/>
            <person name="Landwehr W."/>
            <person name="Schupp P."/>
            <person name="Wink J."/>
        </authorList>
    </citation>
    <scope>NUCLEOTIDE SEQUENCE [LARGE SCALE GENOMIC DNA]</scope>
    <source>
        <strain evidence="2">ASO4wet</strain>
    </source>
</reference>
<organism evidence="1 2">
    <name type="scientific">Streptomyces bathyalis</name>
    <dbReference type="NCBI Taxonomy" id="2710756"/>
    <lineage>
        <taxon>Bacteria</taxon>
        <taxon>Bacillati</taxon>
        <taxon>Actinomycetota</taxon>
        <taxon>Actinomycetes</taxon>
        <taxon>Kitasatosporales</taxon>
        <taxon>Streptomycetaceae</taxon>
        <taxon>Streptomyces</taxon>
    </lineage>
</organism>
<dbReference type="Proteomes" id="UP000595046">
    <property type="component" value="Chromosome"/>
</dbReference>
<keyword evidence="2" id="KW-1185">Reference proteome</keyword>
<sequence>MILIIHIVTLERQRTHDGDPAYPRVPASAADERAPVELVDLAAVLFTDRGLGLAAVGLIKCHATWRPKAHGAYRSGATSAAASALWGATRDTAAVPAMNTATSQGSPSA</sequence>
<dbReference type="AlphaFoldDB" id="A0A7T1T479"/>
<accession>A0A7T1T479</accession>
<evidence type="ECO:0000313" key="1">
    <source>
        <dbReference type="EMBL" id="QPP06046.1"/>
    </source>
</evidence>
<dbReference type="KEGG" id="sbat:G4Z16_06135"/>
<dbReference type="RefSeq" id="WP_197349598.1">
    <property type="nucleotide sequence ID" value="NZ_CP048882.1"/>
</dbReference>
<gene>
    <name evidence="1" type="ORF">G4Z16_06135</name>
</gene>
<protein>
    <submittedName>
        <fullName evidence="1">Uncharacterized protein</fullName>
    </submittedName>
</protein>
<dbReference type="EMBL" id="CP048882">
    <property type="protein sequence ID" value="QPP06046.1"/>
    <property type="molecule type" value="Genomic_DNA"/>
</dbReference>